<sequence length="397" mass="40915">MAKILIPAIAGGVALAVVGGAALATAMHKNDVELSVDGQSSTIAVRERTVADVLELEAITLGDHDVVLPAADTRITDGLAISVSYGRQLQLTVDGEQRVVWTTARNVGQALDQLELGASDSKLSATRSSGIGREGLELEVATAKDVSVVAAGATTAVRAAGTVQDVLDKQGIKPDADDKLTPAANTVLSDGLKISFVQVDVKTSTKQKAVAFEKTEVKSDKLDKGDSKVTTKGVAGSATETYTDVYNDGKLVSSTLKSTVVDTKPVAQVTTVGTRTPTVTSSSTSATKSSSSSSSSSSSNLTPATGASCKASYYWQGQMTANGEQFNTNDLTAAHKTYKFGTRVKVTNPSNGKSVIVRINDRGPYVSGRCLDLSTAAMSAIGGTSAGVITVNYEVVG</sequence>
<dbReference type="Proteomes" id="UP000184512">
    <property type="component" value="Unassembled WGS sequence"/>
</dbReference>
<dbReference type="InterPro" id="IPR009009">
    <property type="entry name" value="RlpA-like_DPBB"/>
</dbReference>
<dbReference type="Gene3D" id="2.40.40.10">
    <property type="entry name" value="RlpA-like domain"/>
    <property type="match status" value="1"/>
</dbReference>
<evidence type="ECO:0000259" key="7">
    <source>
        <dbReference type="PROSITE" id="PS51109"/>
    </source>
</evidence>
<keyword evidence="1" id="KW-0732">Signal</keyword>
<dbReference type="RefSeq" id="WP_073191073.1">
    <property type="nucleotide sequence ID" value="NZ_FQZG01000103.1"/>
</dbReference>
<dbReference type="GO" id="GO:0008932">
    <property type="term" value="F:lytic endotransglycosylase activity"/>
    <property type="evidence" value="ECO:0007669"/>
    <property type="project" value="UniProtKB-UniRule"/>
</dbReference>
<comment type="function">
    <text evidence="4">Lytic transglycosylase with a strong preference for naked glycan strands that lack stem peptides.</text>
</comment>
<dbReference type="InterPro" id="IPR007137">
    <property type="entry name" value="DUF348"/>
</dbReference>
<feature type="domain" description="G5" evidence="7">
    <location>
        <begin position="196"/>
        <end position="276"/>
    </location>
</feature>
<evidence type="ECO:0000256" key="2">
    <source>
        <dbReference type="ARBA" id="ARBA00023239"/>
    </source>
</evidence>
<evidence type="ECO:0000256" key="3">
    <source>
        <dbReference type="ARBA" id="ARBA00023316"/>
    </source>
</evidence>
<evidence type="ECO:0000256" key="1">
    <source>
        <dbReference type="ARBA" id="ARBA00022729"/>
    </source>
</evidence>
<dbReference type="STRING" id="1123357.SAMN02745244_03536"/>
<dbReference type="SMART" id="SM01208">
    <property type="entry name" value="G5"/>
    <property type="match status" value="1"/>
</dbReference>
<comment type="similarity">
    <text evidence="4 5">Belongs to the RlpA family.</text>
</comment>
<accession>A0A1M6N2W8</accession>
<dbReference type="PANTHER" id="PTHR34183">
    <property type="entry name" value="ENDOLYTIC PEPTIDOGLYCAN TRANSGLYCOSYLASE RLPA"/>
    <property type="match status" value="1"/>
</dbReference>
<dbReference type="GO" id="GO:0071555">
    <property type="term" value="P:cell wall organization"/>
    <property type="evidence" value="ECO:0007669"/>
    <property type="project" value="UniProtKB-KW"/>
</dbReference>
<organism evidence="8 9">
    <name type="scientific">Tessaracoccus bendigoensis DSM 12906</name>
    <dbReference type="NCBI Taxonomy" id="1123357"/>
    <lineage>
        <taxon>Bacteria</taxon>
        <taxon>Bacillati</taxon>
        <taxon>Actinomycetota</taxon>
        <taxon>Actinomycetes</taxon>
        <taxon>Propionibacteriales</taxon>
        <taxon>Propionibacteriaceae</taxon>
        <taxon>Tessaracoccus</taxon>
    </lineage>
</organism>
<dbReference type="InterPro" id="IPR036908">
    <property type="entry name" value="RlpA-like_sf"/>
</dbReference>
<dbReference type="SUPFAM" id="SSF50685">
    <property type="entry name" value="Barwin-like endoglucanases"/>
    <property type="match status" value="1"/>
</dbReference>
<dbReference type="Pfam" id="PF03990">
    <property type="entry name" value="DUF348"/>
    <property type="match status" value="3"/>
</dbReference>
<evidence type="ECO:0000256" key="6">
    <source>
        <dbReference type="SAM" id="MobiDB-lite"/>
    </source>
</evidence>
<dbReference type="CDD" id="cd22268">
    <property type="entry name" value="DPBB_RlpA-like"/>
    <property type="match status" value="1"/>
</dbReference>
<reference evidence="8 9" key="1">
    <citation type="submission" date="2016-11" db="EMBL/GenBank/DDBJ databases">
        <authorList>
            <person name="Jaros S."/>
            <person name="Januszkiewicz K."/>
            <person name="Wedrychowicz H."/>
        </authorList>
    </citation>
    <scope>NUCLEOTIDE SEQUENCE [LARGE SCALE GENOMIC DNA]</scope>
    <source>
        <strain evidence="8 9">DSM 12906</strain>
    </source>
</reference>
<dbReference type="HAMAP" id="MF_02071">
    <property type="entry name" value="RlpA"/>
    <property type="match status" value="1"/>
</dbReference>
<dbReference type="Pfam" id="PF07501">
    <property type="entry name" value="G5"/>
    <property type="match status" value="1"/>
</dbReference>
<dbReference type="PANTHER" id="PTHR34183:SF8">
    <property type="entry name" value="ENDOLYTIC PEPTIDOGLYCAN TRANSGLYCOSYLASE RLPA-RELATED"/>
    <property type="match status" value="1"/>
</dbReference>
<evidence type="ECO:0000313" key="9">
    <source>
        <dbReference type="Proteomes" id="UP000184512"/>
    </source>
</evidence>
<dbReference type="InterPro" id="IPR012997">
    <property type="entry name" value="RplA"/>
</dbReference>
<evidence type="ECO:0000256" key="5">
    <source>
        <dbReference type="RuleBase" id="RU003495"/>
    </source>
</evidence>
<dbReference type="AlphaFoldDB" id="A0A1M6N2W8"/>
<keyword evidence="2 4" id="KW-0456">Lyase</keyword>
<dbReference type="GO" id="GO:0000270">
    <property type="term" value="P:peptidoglycan metabolic process"/>
    <property type="evidence" value="ECO:0007669"/>
    <property type="project" value="UniProtKB-UniRule"/>
</dbReference>
<keyword evidence="3 4" id="KW-0961">Cell wall biogenesis/degradation</keyword>
<dbReference type="InterPro" id="IPR034718">
    <property type="entry name" value="RlpA"/>
</dbReference>
<proteinExistence type="inferred from homology"/>
<evidence type="ECO:0000313" key="8">
    <source>
        <dbReference type="EMBL" id="SHJ90070.1"/>
    </source>
</evidence>
<dbReference type="PROSITE" id="PS51109">
    <property type="entry name" value="G5"/>
    <property type="match status" value="1"/>
</dbReference>
<feature type="compositionally biased region" description="Low complexity" evidence="6">
    <location>
        <begin position="271"/>
        <end position="299"/>
    </location>
</feature>
<gene>
    <name evidence="4" type="primary">rlpA</name>
    <name evidence="8" type="ORF">SAMN02745244_03536</name>
</gene>
<dbReference type="EMBL" id="FQZG01000103">
    <property type="protein sequence ID" value="SHJ90070.1"/>
    <property type="molecule type" value="Genomic_DNA"/>
</dbReference>
<dbReference type="Gene3D" id="2.20.230.10">
    <property type="entry name" value="Resuscitation-promoting factor rpfb"/>
    <property type="match status" value="1"/>
</dbReference>
<dbReference type="InterPro" id="IPR011098">
    <property type="entry name" value="G5_dom"/>
</dbReference>
<dbReference type="Pfam" id="PF03330">
    <property type="entry name" value="DPBB_1"/>
    <property type="match status" value="1"/>
</dbReference>
<evidence type="ECO:0000256" key="4">
    <source>
        <dbReference type="HAMAP-Rule" id="MF_02071"/>
    </source>
</evidence>
<keyword evidence="8" id="KW-0449">Lipoprotein</keyword>
<dbReference type="EC" id="4.2.2.-" evidence="4"/>
<name>A0A1M6N2W8_9ACTN</name>
<keyword evidence="9" id="KW-1185">Reference proteome</keyword>
<dbReference type="NCBIfam" id="TIGR00413">
    <property type="entry name" value="rlpA"/>
    <property type="match status" value="1"/>
</dbReference>
<dbReference type="OrthoDB" id="1404170at2"/>
<protein>
    <recommendedName>
        <fullName evidence="4">Probable endolytic peptidoglycan transglycosylase RlpA</fullName>
        <ecNumber evidence="4">4.2.2.-</ecNumber>
    </recommendedName>
</protein>
<feature type="region of interest" description="Disordered" evidence="6">
    <location>
        <begin position="271"/>
        <end position="302"/>
    </location>
</feature>